<dbReference type="AlphaFoldDB" id="A0A6I8NFQ8"/>
<dbReference type="InterPro" id="IPR050158">
    <property type="entry name" value="Ubiquitin_ubiquitin-like"/>
</dbReference>
<dbReference type="Bgee" id="ENSOANG00000036592">
    <property type="expression patterns" value="Expressed in ovary and 6 other cell types or tissues"/>
</dbReference>
<feature type="domain" description="Ubiquitin-like" evidence="1">
    <location>
        <begin position="84"/>
        <end position="158"/>
    </location>
</feature>
<evidence type="ECO:0000259" key="1">
    <source>
        <dbReference type="PROSITE" id="PS50053"/>
    </source>
</evidence>
<dbReference type="Pfam" id="PF00240">
    <property type="entry name" value="ubiquitin"/>
    <property type="match status" value="2"/>
</dbReference>
<dbReference type="OMA" id="CTVYMNL"/>
<dbReference type="Ensembl" id="ENSOANT00000068567.1">
    <property type="protein sequence ID" value="ENSOANP00000040058.1"/>
    <property type="gene ID" value="ENSOANG00000036592.1"/>
</dbReference>
<dbReference type="GO" id="GO:0005737">
    <property type="term" value="C:cytoplasm"/>
    <property type="evidence" value="ECO:0000318"/>
    <property type="project" value="GO_Central"/>
</dbReference>
<reference evidence="2" key="3">
    <citation type="submission" date="2025-09" db="UniProtKB">
        <authorList>
            <consortium name="Ensembl"/>
        </authorList>
    </citation>
    <scope>IDENTIFICATION</scope>
    <source>
        <strain evidence="2">Glennie</strain>
    </source>
</reference>
<gene>
    <name evidence="2" type="primary">ISG15</name>
</gene>
<dbReference type="CTD" id="9636"/>
<dbReference type="GO" id="GO:0031386">
    <property type="term" value="F:protein tag activity"/>
    <property type="evidence" value="ECO:0000318"/>
    <property type="project" value="GO_Central"/>
</dbReference>
<dbReference type="InterPro" id="IPR019956">
    <property type="entry name" value="Ubiquitin_dom"/>
</dbReference>
<dbReference type="GO" id="GO:0019941">
    <property type="term" value="P:modification-dependent protein catabolic process"/>
    <property type="evidence" value="ECO:0000318"/>
    <property type="project" value="GO_Central"/>
</dbReference>
<dbReference type="Proteomes" id="UP000002279">
    <property type="component" value="Chromosome 2"/>
</dbReference>
<reference evidence="2 3" key="1">
    <citation type="journal article" date="2008" name="Nature">
        <title>Genome analysis of the platypus reveals unique signatures of evolution.</title>
        <authorList>
            <person name="Warren W.C."/>
            <person name="Hillier L.W."/>
            <person name="Marshall Graves J.A."/>
            <person name="Birney E."/>
            <person name="Ponting C.P."/>
            <person name="Grutzner F."/>
            <person name="Belov K."/>
            <person name="Miller W."/>
            <person name="Clarke L."/>
            <person name="Chinwalla A.T."/>
            <person name="Yang S.P."/>
            <person name="Heger A."/>
            <person name="Locke D.P."/>
            <person name="Miethke P."/>
            <person name="Waters P.D."/>
            <person name="Veyrunes F."/>
            <person name="Fulton L."/>
            <person name="Fulton B."/>
            <person name="Graves T."/>
            <person name="Wallis J."/>
            <person name="Puente X.S."/>
            <person name="Lopez-Otin C."/>
            <person name="Ordonez G.R."/>
            <person name="Eichler E.E."/>
            <person name="Chen L."/>
            <person name="Cheng Z."/>
            <person name="Deakin J.E."/>
            <person name="Alsop A."/>
            <person name="Thompson K."/>
            <person name="Kirby P."/>
            <person name="Papenfuss A.T."/>
            <person name="Wakefield M.J."/>
            <person name="Olender T."/>
            <person name="Lancet D."/>
            <person name="Huttley G.A."/>
            <person name="Smit A.F."/>
            <person name="Pask A."/>
            <person name="Temple-Smith P."/>
            <person name="Batzer M.A."/>
            <person name="Walker J.A."/>
            <person name="Konkel M.K."/>
            <person name="Harris R.S."/>
            <person name="Whittington C.M."/>
            <person name="Wong E.S."/>
            <person name="Gemmell N.J."/>
            <person name="Buschiazzo E."/>
            <person name="Vargas Jentzsch I.M."/>
            <person name="Merkel A."/>
            <person name="Schmitz J."/>
            <person name="Zemann A."/>
            <person name="Churakov G."/>
            <person name="Kriegs J.O."/>
            <person name="Brosius J."/>
            <person name="Murchison E.P."/>
            <person name="Sachidanandam R."/>
            <person name="Smith C."/>
            <person name="Hannon G.J."/>
            <person name="Tsend-Ayush E."/>
            <person name="McMillan D."/>
            <person name="Attenborough R."/>
            <person name="Rens W."/>
            <person name="Ferguson-Smith M."/>
            <person name="Lefevre C.M."/>
            <person name="Sharp J.A."/>
            <person name="Nicholas K.R."/>
            <person name="Ray D.A."/>
            <person name="Kube M."/>
            <person name="Reinhardt R."/>
            <person name="Pringle T.H."/>
            <person name="Taylor J."/>
            <person name="Jones R.C."/>
            <person name="Nixon B."/>
            <person name="Dacheux J.L."/>
            <person name="Niwa H."/>
            <person name="Sekita Y."/>
            <person name="Huang X."/>
            <person name="Stark A."/>
            <person name="Kheradpour P."/>
            <person name="Kellis M."/>
            <person name="Flicek P."/>
            <person name="Chen Y."/>
            <person name="Webber C."/>
            <person name="Hardison R."/>
            <person name="Nelson J."/>
            <person name="Hallsworth-Pepin K."/>
            <person name="Delehaunty K."/>
            <person name="Markovic C."/>
            <person name="Minx P."/>
            <person name="Feng Y."/>
            <person name="Kremitzki C."/>
            <person name="Mitreva M."/>
            <person name="Glasscock J."/>
            <person name="Wylie T."/>
            <person name="Wohldmann P."/>
            <person name="Thiru P."/>
            <person name="Nhan M.N."/>
            <person name="Pohl C.S."/>
            <person name="Smith S.M."/>
            <person name="Hou S."/>
            <person name="Nefedov M."/>
            <person name="de Jong P.J."/>
            <person name="Renfree M.B."/>
            <person name="Mardis E.R."/>
            <person name="Wilson R.K."/>
        </authorList>
    </citation>
    <scope>NUCLEOTIDE SEQUENCE [LARGE SCALE GENOMIC DNA]</scope>
    <source>
        <strain evidence="2 3">Glennie</strain>
    </source>
</reference>
<feature type="domain" description="Ubiquitin-like" evidence="1">
    <location>
        <begin position="5"/>
        <end position="83"/>
    </location>
</feature>
<dbReference type="SUPFAM" id="SSF54236">
    <property type="entry name" value="Ubiquitin-like"/>
    <property type="match status" value="2"/>
</dbReference>
<dbReference type="FunCoup" id="A0A6I8NFQ8">
    <property type="interactions" value="635"/>
</dbReference>
<dbReference type="InterPro" id="IPR000626">
    <property type="entry name" value="Ubiquitin-like_dom"/>
</dbReference>
<dbReference type="KEGG" id="oaa:114809060"/>
<dbReference type="PANTHER" id="PTHR10666">
    <property type="entry name" value="UBIQUITIN"/>
    <property type="match status" value="1"/>
</dbReference>
<dbReference type="SMART" id="SM00213">
    <property type="entry name" value="UBQ"/>
    <property type="match status" value="2"/>
</dbReference>
<proteinExistence type="predicted"/>
<dbReference type="GeneID" id="114809060"/>
<accession>A0A6I8NFQ8</accession>
<dbReference type="GO" id="GO:0016567">
    <property type="term" value="P:protein ubiquitination"/>
    <property type="evidence" value="ECO:0000318"/>
    <property type="project" value="GO_Central"/>
</dbReference>
<dbReference type="Gene3D" id="3.10.20.90">
    <property type="entry name" value="Phosphatidylinositol 3-kinase Catalytic Subunit, Chain A, domain 1"/>
    <property type="match status" value="2"/>
</dbReference>
<dbReference type="GO" id="GO:0031625">
    <property type="term" value="F:ubiquitin protein ligase binding"/>
    <property type="evidence" value="ECO:0000318"/>
    <property type="project" value="GO_Central"/>
</dbReference>
<protein>
    <submittedName>
        <fullName evidence="2">ISG15 ubiquitin like modifier</fullName>
    </submittedName>
</protein>
<dbReference type="GO" id="GO:0005634">
    <property type="term" value="C:nucleus"/>
    <property type="evidence" value="ECO:0000318"/>
    <property type="project" value="GO_Central"/>
</dbReference>
<dbReference type="PRINTS" id="PR00348">
    <property type="entry name" value="UBIQUITIN"/>
</dbReference>
<keyword evidence="3" id="KW-1185">Reference proteome</keyword>
<evidence type="ECO:0000313" key="2">
    <source>
        <dbReference type="Ensembl" id="ENSOANP00000040058.1"/>
    </source>
</evidence>
<dbReference type="RefSeq" id="XP_028913632.1">
    <property type="nucleotide sequence ID" value="XM_029057799.2"/>
</dbReference>
<dbReference type="PROSITE" id="PS50053">
    <property type="entry name" value="UBIQUITIN_2"/>
    <property type="match status" value="2"/>
</dbReference>
<dbReference type="InParanoid" id="A0A6I8NFQ8"/>
<name>A0A6I8NFQ8_ORNAN</name>
<organism evidence="2 3">
    <name type="scientific">Ornithorhynchus anatinus</name>
    <name type="common">Duckbill platypus</name>
    <dbReference type="NCBI Taxonomy" id="9258"/>
    <lineage>
        <taxon>Eukaryota</taxon>
        <taxon>Metazoa</taxon>
        <taxon>Chordata</taxon>
        <taxon>Craniata</taxon>
        <taxon>Vertebrata</taxon>
        <taxon>Euteleostomi</taxon>
        <taxon>Mammalia</taxon>
        <taxon>Monotremata</taxon>
        <taxon>Ornithorhynchidae</taxon>
        <taxon>Ornithorhynchus</taxon>
    </lineage>
</organism>
<sequence>MAPTHTLMVKLLSGESHSVPARESMSVSDFKKEIALRTGIPPSQQKLGSQNGTFVELRDGTQLSDYALAPGDTVLLMVKAEEPMEVFVRSNGRSKLYTVRPSDNVTELKAQVQQREGVRQEQFWLSYQEANLQDGHSLAEYLLVPHCTIDLNLRVRGGGRAGGT</sequence>
<dbReference type="InterPro" id="IPR029071">
    <property type="entry name" value="Ubiquitin-like_domsf"/>
</dbReference>
<evidence type="ECO:0000313" key="3">
    <source>
        <dbReference type="Proteomes" id="UP000002279"/>
    </source>
</evidence>
<dbReference type="GeneTree" id="ENSGT00940000162007"/>
<dbReference type="OrthoDB" id="1885901at2759"/>
<reference evidence="2" key="2">
    <citation type="submission" date="2025-08" db="UniProtKB">
        <authorList>
            <consortium name="Ensembl"/>
        </authorList>
    </citation>
    <scope>IDENTIFICATION</scope>
    <source>
        <strain evidence="2">Glennie</strain>
    </source>
</reference>